<proteinExistence type="predicted"/>
<protein>
    <submittedName>
        <fullName evidence="1">Uncharacterized protein</fullName>
    </submittedName>
</protein>
<gene>
    <name evidence="1" type="ORF">FGO68_gene10484</name>
</gene>
<reference evidence="1" key="1">
    <citation type="submission" date="2019-06" db="EMBL/GenBank/DDBJ databases">
        <authorList>
            <person name="Zheng W."/>
        </authorList>
    </citation>
    <scope>NUCLEOTIDE SEQUENCE</scope>
    <source>
        <strain evidence="1">QDHG01</strain>
    </source>
</reference>
<dbReference type="SUPFAM" id="SSF52058">
    <property type="entry name" value="L domain-like"/>
    <property type="match status" value="1"/>
</dbReference>
<name>A0A8J8T5L0_HALGN</name>
<accession>A0A8J8T5L0</accession>
<evidence type="ECO:0000313" key="1">
    <source>
        <dbReference type="EMBL" id="TNV83134.1"/>
    </source>
</evidence>
<dbReference type="AlphaFoldDB" id="A0A8J8T5L0"/>
<dbReference type="EMBL" id="RRYP01004131">
    <property type="protein sequence ID" value="TNV83134.1"/>
    <property type="molecule type" value="Genomic_DNA"/>
</dbReference>
<dbReference type="Proteomes" id="UP000785679">
    <property type="component" value="Unassembled WGS sequence"/>
</dbReference>
<comment type="caution">
    <text evidence="1">The sequence shown here is derived from an EMBL/GenBank/DDBJ whole genome shotgun (WGS) entry which is preliminary data.</text>
</comment>
<organism evidence="1 2">
    <name type="scientific">Halteria grandinella</name>
    <dbReference type="NCBI Taxonomy" id="5974"/>
    <lineage>
        <taxon>Eukaryota</taxon>
        <taxon>Sar</taxon>
        <taxon>Alveolata</taxon>
        <taxon>Ciliophora</taxon>
        <taxon>Intramacronucleata</taxon>
        <taxon>Spirotrichea</taxon>
        <taxon>Stichotrichia</taxon>
        <taxon>Sporadotrichida</taxon>
        <taxon>Halteriidae</taxon>
        <taxon>Halteria</taxon>
    </lineage>
</organism>
<evidence type="ECO:0000313" key="2">
    <source>
        <dbReference type="Proteomes" id="UP000785679"/>
    </source>
</evidence>
<keyword evidence="2" id="KW-1185">Reference proteome</keyword>
<sequence length="724" mass="84222">MCRFLETKVLKRGIFDLKQFVNLADVIDLIDIKMARKNHLFMIESFNICTSEDHFRSTKQVEYTLQLINEHFQPSSIHIELGDIDFNFQQIPHSARNRLKLTLGKDCTKMREAKDGEVLTIFEVDIAIRCSDCKILDKLFSRIIPLHTLNLDWPQPVMDTFGICLDKNNLENLNNLILNCKSMNSTDYEQFQNLGLLAYCSHHHIDKFVYEKNIQVRIDANKFPEGTSNIYQAMQAFVAIDCEHKCIQLPDKATAQLFSSIKTDMSQKSFAGGTAQNKTTRVLAITLNDRMNSKVTSEIIKWLLAMHPNIHTLFVQSDRHYNNVETNNLKKFTRTLAEKLFDSKYVSEGKLRVRLDIATHYPERVSEVLQVFDDLVSSIAPRIEDLIVDSRSGFRVLDKINFSTSLMHLVIESRDKHLPESFGYLRSAITSFPNLEKLSISDIVFGTIKHFEDIEVLLWNIPHLKVSFYPSKNASNLEWLFGNFPNLQSLELEIDLSSSLNYSTIIKDVLAGKQNAKIILPADSYDQAIKILQSAPNIELVKQNDWLRSKFPSDYDDNDYKGFKYNERFLPFRFYHKILYPKSTIFASHPLPSVLMEGVQPAIQQLKKSEKLRENFDKLAFPIINYYKDHPAYFEIWDSLDDECFEIQSVYEQRLKKFLRCQLCLLQAPSRNQFEDAIELHCSVWSQYGNHICEEILQSYDRFCEYFDRIRDVSNKQVDDSQVK</sequence>